<dbReference type="EMBL" id="DWZH01000035">
    <property type="protein sequence ID" value="HJB09783.1"/>
    <property type="molecule type" value="Genomic_DNA"/>
</dbReference>
<feature type="region of interest" description="Disordered" evidence="1">
    <location>
        <begin position="61"/>
        <end position="147"/>
    </location>
</feature>
<keyword evidence="2" id="KW-0812">Transmembrane</keyword>
<feature type="compositionally biased region" description="Basic and acidic residues" evidence="1">
    <location>
        <begin position="95"/>
        <end position="110"/>
    </location>
</feature>
<keyword evidence="2" id="KW-0472">Membrane</keyword>
<evidence type="ECO:0000256" key="1">
    <source>
        <dbReference type="SAM" id="MobiDB-lite"/>
    </source>
</evidence>
<reference evidence="3" key="2">
    <citation type="submission" date="2021-04" db="EMBL/GenBank/DDBJ databases">
        <authorList>
            <person name="Gilroy R."/>
        </authorList>
    </citation>
    <scope>NUCLEOTIDE SEQUENCE</scope>
    <source>
        <strain evidence="3">ChiHjej13B12-24818</strain>
    </source>
</reference>
<dbReference type="AlphaFoldDB" id="A0A9D2LC72"/>
<feature type="transmembrane region" description="Helical" evidence="2">
    <location>
        <begin position="36"/>
        <end position="54"/>
    </location>
</feature>
<feature type="compositionally biased region" description="Basic and acidic residues" evidence="1">
    <location>
        <begin position="64"/>
        <end position="80"/>
    </location>
</feature>
<evidence type="ECO:0000256" key="2">
    <source>
        <dbReference type="SAM" id="Phobius"/>
    </source>
</evidence>
<dbReference type="Proteomes" id="UP000823823">
    <property type="component" value="Unassembled WGS sequence"/>
</dbReference>
<protein>
    <submittedName>
        <fullName evidence="3">Uncharacterized protein</fullName>
    </submittedName>
</protein>
<gene>
    <name evidence="3" type="ORF">H9786_04510</name>
</gene>
<proteinExistence type="predicted"/>
<evidence type="ECO:0000313" key="4">
    <source>
        <dbReference type="Proteomes" id="UP000823823"/>
    </source>
</evidence>
<accession>A0A9D2LC72</accession>
<name>A0A9D2LC72_9MICO</name>
<keyword evidence="2" id="KW-1133">Transmembrane helix</keyword>
<sequence length="147" mass="15008">MSGPPAGGGFEMLGEVLASPPSDVEEFNPVTVSPGLPGFITMFLLAAVVVLLVLDMTRRVRRVQATERVEQRMAAEREGAAQDPSGEEPAEADGAAEREGDRGSDDDAANRDAGAGEPDGDAANQGEGAGGPDGDAGTDFSRPPQGD</sequence>
<comment type="caution">
    <text evidence="3">The sequence shown here is derived from an EMBL/GenBank/DDBJ whole genome shotgun (WGS) entry which is preliminary data.</text>
</comment>
<reference evidence="3" key="1">
    <citation type="journal article" date="2021" name="PeerJ">
        <title>Extensive microbial diversity within the chicken gut microbiome revealed by metagenomics and culture.</title>
        <authorList>
            <person name="Gilroy R."/>
            <person name="Ravi A."/>
            <person name="Getino M."/>
            <person name="Pursley I."/>
            <person name="Horton D.L."/>
            <person name="Alikhan N.F."/>
            <person name="Baker D."/>
            <person name="Gharbi K."/>
            <person name="Hall N."/>
            <person name="Watson M."/>
            <person name="Adriaenssens E.M."/>
            <person name="Foster-Nyarko E."/>
            <person name="Jarju S."/>
            <person name="Secka A."/>
            <person name="Antonio M."/>
            <person name="Oren A."/>
            <person name="Chaudhuri R.R."/>
            <person name="La Ragione R."/>
            <person name="Hildebrand F."/>
            <person name="Pallen M.J."/>
        </authorList>
    </citation>
    <scope>NUCLEOTIDE SEQUENCE</scope>
    <source>
        <strain evidence="3">ChiHjej13B12-24818</strain>
    </source>
</reference>
<evidence type="ECO:0000313" key="3">
    <source>
        <dbReference type="EMBL" id="HJB09783.1"/>
    </source>
</evidence>
<organism evidence="3 4">
    <name type="scientific">Candidatus Brachybacterium merdavium</name>
    <dbReference type="NCBI Taxonomy" id="2838513"/>
    <lineage>
        <taxon>Bacteria</taxon>
        <taxon>Bacillati</taxon>
        <taxon>Actinomycetota</taxon>
        <taxon>Actinomycetes</taxon>
        <taxon>Micrococcales</taxon>
        <taxon>Dermabacteraceae</taxon>
        <taxon>Brachybacterium</taxon>
    </lineage>
</organism>